<evidence type="ECO:0008006" key="4">
    <source>
        <dbReference type="Google" id="ProtNLM"/>
    </source>
</evidence>
<feature type="compositionally biased region" description="Low complexity" evidence="1">
    <location>
        <begin position="26"/>
        <end position="37"/>
    </location>
</feature>
<keyword evidence="3" id="KW-1185">Reference proteome</keyword>
<feature type="compositionally biased region" description="Polar residues" evidence="1">
    <location>
        <begin position="41"/>
        <end position="86"/>
    </location>
</feature>
<dbReference type="OrthoDB" id="6162045at2759"/>
<accession>A0A8S3YZ13</accession>
<evidence type="ECO:0000256" key="1">
    <source>
        <dbReference type="SAM" id="MobiDB-lite"/>
    </source>
</evidence>
<comment type="caution">
    <text evidence="2">The sequence shown here is derived from an EMBL/GenBank/DDBJ whole genome shotgun (WGS) entry which is preliminary data.</text>
</comment>
<dbReference type="EMBL" id="CAJHNH020001280">
    <property type="protein sequence ID" value="CAG5122407.1"/>
    <property type="molecule type" value="Genomic_DNA"/>
</dbReference>
<evidence type="ECO:0000313" key="2">
    <source>
        <dbReference type="EMBL" id="CAG5122407.1"/>
    </source>
</evidence>
<gene>
    <name evidence="2" type="ORF">CUNI_LOCUS7965</name>
</gene>
<name>A0A8S3YZ13_9EUPU</name>
<organism evidence="2 3">
    <name type="scientific">Candidula unifasciata</name>
    <dbReference type="NCBI Taxonomy" id="100452"/>
    <lineage>
        <taxon>Eukaryota</taxon>
        <taxon>Metazoa</taxon>
        <taxon>Spiralia</taxon>
        <taxon>Lophotrochozoa</taxon>
        <taxon>Mollusca</taxon>
        <taxon>Gastropoda</taxon>
        <taxon>Heterobranchia</taxon>
        <taxon>Euthyneura</taxon>
        <taxon>Panpulmonata</taxon>
        <taxon>Eupulmonata</taxon>
        <taxon>Stylommatophora</taxon>
        <taxon>Helicina</taxon>
        <taxon>Helicoidea</taxon>
        <taxon>Geomitridae</taxon>
        <taxon>Candidula</taxon>
    </lineage>
</organism>
<evidence type="ECO:0000313" key="3">
    <source>
        <dbReference type="Proteomes" id="UP000678393"/>
    </source>
</evidence>
<dbReference type="Proteomes" id="UP000678393">
    <property type="component" value="Unassembled WGS sequence"/>
</dbReference>
<feature type="region of interest" description="Disordered" evidence="1">
    <location>
        <begin position="1"/>
        <end position="118"/>
    </location>
</feature>
<dbReference type="AlphaFoldDB" id="A0A8S3YZ13"/>
<reference evidence="2" key="1">
    <citation type="submission" date="2021-04" db="EMBL/GenBank/DDBJ databases">
        <authorList>
            <consortium name="Molecular Ecology Group"/>
        </authorList>
    </citation>
    <scope>NUCLEOTIDE SEQUENCE</scope>
</reference>
<protein>
    <recommendedName>
        <fullName evidence="4">Protein quiver</fullName>
    </recommendedName>
</protein>
<proteinExistence type="predicted"/>
<feature type="compositionally biased region" description="Low complexity" evidence="1">
    <location>
        <begin position="92"/>
        <end position="105"/>
    </location>
</feature>
<sequence>MDLLVLSPTTSSPDTTPQAESSEEISTTSPDTTPQPDSSEEISTTSPDTTPQADSSEEISTTSPDTTPQADSSEEISTTSPDTTPQADSSEEVSTTSSDATTPEPSSEEEPSTTPQAPHVAPFHCYECHSGTVGYWLNPMCPSSGKIHGWAALPVACDGPCVSVVTKFPKGEVYRACSTNYYFPFRVPYDGCIRHNQELYCFCSGDLCNNRNMVADQQAYILKGLITKY</sequence>
<feature type="compositionally biased region" description="Low complexity" evidence="1">
    <location>
        <begin position="7"/>
        <end position="17"/>
    </location>
</feature>